<dbReference type="Proteomes" id="UP000799779">
    <property type="component" value="Unassembled WGS sequence"/>
</dbReference>
<dbReference type="EMBL" id="ML977564">
    <property type="protein sequence ID" value="KAF2005275.1"/>
    <property type="molecule type" value="Genomic_DNA"/>
</dbReference>
<keyword evidence="2" id="KW-1185">Reference proteome</keyword>
<gene>
    <name evidence="1" type="ORF">P154DRAFT_356894</name>
</gene>
<evidence type="ECO:0000313" key="1">
    <source>
        <dbReference type="EMBL" id="KAF2005275.1"/>
    </source>
</evidence>
<name>A0A6A5X185_9PLEO</name>
<organism evidence="1 2">
    <name type="scientific">Amniculicola lignicola CBS 123094</name>
    <dbReference type="NCBI Taxonomy" id="1392246"/>
    <lineage>
        <taxon>Eukaryota</taxon>
        <taxon>Fungi</taxon>
        <taxon>Dikarya</taxon>
        <taxon>Ascomycota</taxon>
        <taxon>Pezizomycotina</taxon>
        <taxon>Dothideomycetes</taxon>
        <taxon>Pleosporomycetidae</taxon>
        <taxon>Pleosporales</taxon>
        <taxon>Amniculicolaceae</taxon>
        <taxon>Amniculicola</taxon>
    </lineage>
</organism>
<evidence type="ECO:0000313" key="2">
    <source>
        <dbReference type="Proteomes" id="UP000799779"/>
    </source>
</evidence>
<dbReference type="AlphaFoldDB" id="A0A6A5X185"/>
<protein>
    <submittedName>
        <fullName evidence="1">Uncharacterized protein</fullName>
    </submittedName>
</protein>
<sequence>MVTTIKHNIDRYFSAPVPAPEVHTSVCLCALVVSEFTRRPRDLRRFDDQMRGIISPMIQPPSIHAACAATFRMPAVGDSQCGSTRTPNGYPQRHFSLVPNYPVPSARCTKTGYLDTVSSLFFRIPSDGRKSASSGPCLRTWSSAARRLLTLVTTGERRVGVQCRLNSAMR</sequence>
<accession>A0A6A5X185</accession>
<proteinExistence type="predicted"/>
<reference evidence="1" key="1">
    <citation type="journal article" date="2020" name="Stud. Mycol.">
        <title>101 Dothideomycetes genomes: a test case for predicting lifestyles and emergence of pathogens.</title>
        <authorList>
            <person name="Haridas S."/>
            <person name="Albert R."/>
            <person name="Binder M."/>
            <person name="Bloem J."/>
            <person name="Labutti K."/>
            <person name="Salamov A."/>
            <person name="Andreopoulos B."/>
            <person name="Baker S."/>
            <person name="Barry K."/>
            <person name="Bills G."/>
            <person name="Bluhm B."/>
            <person name="Cannon C."/>
            <person name="Castanera R."/>
            <person name="Culley D."/>
            <person name="Daum C."/>
            <person name="Ezra D."/>
            <person name="Gonzalez J."/>
            <person name="Henrissat B."/>
            <person name="Kuo A."/>
            <person name="Liang C."/>
            <person name="Lipzen A."/>
            <person name="Lutzoni F."/>
            <person name="Magnuson J."/>
            <person name="Mondo S."/>
            <person name="Nolan M."/>
            <person name="Ohm R."/>
            <person name="Pangilinan J."/>
            <person name="Park H.-J."/>
            <person name="Ramirez L."/>
            <person name="Alfaro M."/>
            <person name="Sun H."/>
            <person name="Tritt A."/>
            <person name="Yoshinaga Y."/>
            <person name="Zwiers L.-H."/>
            <person name="Turgeon B."/>
            <person name="Goodwin S."/>
            <person name="Spatafora J."/>
            <person name="Crous P."/>
            <person name="Grigoriev I."/>
        </authorList>
    </citation>
    <scope>NUCLEOTIDE SEQUENCE</scope>
    <source>
        <strain evidence="1">CBS 123094</strain>
    </source>
</reference>